<dbReference type="EMBL" id="ABGD02000036">
    <property type="protein sequence ID" value="EDS08839.1"/>
    <property type="molecule type" value="Genomic_DNA"/>
</dbReference>
<evidence type="ECO:0000313" key="1">
    <source>
        <dbReference type="EMBL" id="EDS08839.1"/>
    </source>
</evidence>
<reference evidence="1" key="1">
    <citation type="submission" date="2007-11" db="EMBL/GenBank/DDBJ databases">
        <authorList>
            <person name="Fulton L."/>
            <person name="Clifton S."/>
            <person name="Fulton B."/>
            <person name="Xu J."/>
            <person name="Minx P."/>
            <person name="Pepin K.H."/>
            <person name="Johnson M."/>
            <person name="Thiruvilangam P."/>
            <person name="Bhonagiri V."/>
            <person name="Nash W.E."/>
            <person name="Mardis E.R."/>
            <person name="Wilson R.K."/>
        </authorList>
    </citation>
    <scope>NUCLEOTIDE SEQUENCE [LARGE SCALE GENOMIC DNA]</scope>
    <source>
        <strain evidence="1">DSM 17241</strain>
    </source>
</reference>
<proteinExistence type="predicted"/>
<evidence type="ECO:0000313" key="2">
    <source>
        <dbReference type="Proteomes" id="UP000003803"/>
    </source>
</evidence>
<feature type="non-terminal residue" evidence="1">
    <location>
        <position position="144"/>
    </location>
</feature>
<dbReference type="AlphaFoldDB" id="B0PI07"/>
<name>B0PI07_9FIRM</name>
<keyword evidence="2" id="KW-1185">Reference proteome</keyword>
<sequence length="144" mass="15130">METGIPHRTGKKLMDTLLGQAGDGQVDLLRSAKLDGVAAGELRLLQNLNQIAESLLTGPLAAVPGGNADGGESVVGRGGEMLRLTPLDVLWQFAAASCFQLLHHVGTELGNQAEDVFGFKILKALSIHRAADRHIAGKAQQLSS</sequence>
<dbReference type="HOGENOM" id="CLU_1800407_0_0_9"/>
<protein>
    <submittedName>
        <fullName evidence="1">Uncharacterized protein</fullName>
    </submittedName>
</protein>
<organism evidence="1 2">
    <name type="scientific">Anaerotruncus colihominis DSM 17241</name>
    <dbReference type="NCBI Taxonomy" id="445972"/>
    <lineage>
        <taxon>Bacteria</taxon>
        <taxon>Bacillati</taxon>
        <taxon>Bacillota</taxon>
        <taxon>Clostridia</taxon>
        <taxon>Eubacteriales</taxon>
        <taxon>Oscillospiraceae</taxon>
        <taxon>Anaerotruncus</taxon>
    </lineage>
</organism>
<comment type="caution">
    <text evidence="1">The sequence shown here is derived from an EMBL/GenBank/DDBJ whole genome shotgun (WGS) entry which is preliminary data.</text>
</comment>
<gene>
    <name evidence="1" type="ORF">ANACOL_04451</name>
</gene>
<accession>B0PI07</accession>
<dbReference type="Proteomes" id="UP000003803">
    <property type="component" value="Unassembled WGS sequence"/>
</dbReference>
<reference evidence="1" key="2">
    <citation type="submission" date="2013-09" db="EMBL/GenBank/DDBJ databases">
        <title>Draft genome sequence of Anaerotruncus colihominis(DSM 17241).</title>
        <authorList>
            <person name="Sudarsanam P."/>
            <person name="Ley R."/>
            <person name="Guruge J."/>
            <person name="Turnbaugh P.J."/>
            <person name="Mahowald M."/>
            <person name="Liep D."/>
            <person name="Gordon J."/>
        </authorList>
    </citation>
    <scope>NUCLEOTIDE SEQUENCE</scope>
    <source>
        <strain evidence="1">DSM 17241</strain>
    </source>
</reference>